<keyword evidence="8" id="KW-1185">Reference proteome</keyword>
<accession>A0A6G7VR30</accession>
<keyword evidence="3 5" id="KW-1133">Transmembrane helix</keyword>
<feature type="transmembrane region" description="Helical" evidence="5">
    <location>
        <begin position="42"/>
        <end position="63"/>
    </location>
</feature>
<feature type="transmembrane region" description="Helical" evidence="5">
    <location>
        <begin position="17"/>
        <end position="36"/>
    </location>
</feature>
<keyword evidence="7" id="KW-0614">Plasmid</keyword>
<dbReference type="InterPro" id="IPR051533">
    <property type="entry name" value="WaaL-like"/>
</dbReference>
<feature type="transmembrane region" description="Helical" evidence="5">
    <location>
        <begin position="393"/>
        <end position="410"/>
    </location>
</feature>
<feature type="domain" description="O-antigen ligase-related" evidence="6">
    <location>
        <begin position="207"/>
        <end position="348"/>
    </location>
</feature>
<feature type="transmembrane region" description="Helical" evidence="5">
    <location>
        <begin position="337"/>
        <end position="358"/>
    </location>
</feature>
<evidence type="ECO:0000256" key="3">
    <source>
        <dbReference type="ARBA" id="ARBA00022989"/>
    </source>
</evidence>
<dbReference type="Pfam" id="PF04932">
    <property type="entry name" value="Wzy_C"/>
    <property type="match status" value="1"/>
</dbReference>
<geneLocation type="plasmid" evidence="7 8">
    <name>unnamed3</name>
</geneLocation>
<feature type="transmembrane region" description="Helical" evidence="5">
    <location>
        <begin position="129"/>
        <end position="153"/>
    </location>
</feature>
<dbReference type="PANTHER" id="PTHR37422">
    <property type="entry name" value="TEICHURONIC ACID BIOSYNTHESIS PROTEIN TUAE"/>
    <property type="match status" value="1"/>
</dbReference>
<dbReference type="RefSeq" id="WP_166194651.1">
    <property type="nucleotide sequence ID" value="NZ_CP049814.1"/>
</dbReference>
<protein>
    <submittedName>
        <fullName evidence="7">O-antigen ligase family protein</fullName>
    </submittedName>
</protein>
<feature type="transmembrane region" description="Helical" evidence="5">
    <location>
        <begin position="75"/>
        <end position="92"/>
    </location>
</feature>
<feature type="transmembrane region" description="Helical" evidence="5">
    <location>
        <begin position="223"/>
        <end position="241"/>
    </location>
</feature>
<name>A0A6G7VR30_9RHOB</name>
<evidence type="ECO:0000256" key="1">
    <source>
        <dbReference type="ARBA" id="ARBA00004141"/>
    </source>
</evidence>
<dbReference type="Proteomes" id="UP000500791">
    <property type="component" value="Plasmid unnamed3"/>
</dbReference>
<comment type="subcellular location">
    <subcellularLocation>
        <location evidence="1">Membrane</location>
        <topology evidence="1">Multi-pass membrane protein</topology>
    </subcellularLocation>
</comment>
<keyword evidence="7" id="KW-0436">Ligase</keyword>
<sequence length="424" mass="45264">MSMAPIHAPAHRLPARYIAVLSLIALLPFGSGLLMLDPNDAVILGLANITILLIAPAMLIAWPEIRADLRPRGRLASLTMLLLAYGLALAAIRAPHMGFSLLTFAMWPALMIAGRGLQQAIRHHGPHVAEVAMIILLLAGPLYILLLPLMQAFYPGQIHWSFDMPAFNHVRRMGHLLTVSAAAGVGLVAMGRVSRGPVIYRLALGALAILALALAIWTGARGIWLSLPAGCALALITARLAGYKVHWGATLALLPPAIGLACLLPTLGRHFGVLSEIQNTLSRTDSIGSMSSGRLILWEHTLELISQEPLTGYGWGQFLLLQNRFSVPQAHNLPLEILLGVGVPMGVLALGLILIFWVKAHRNIIHTGPWAVPALCVLDTMLIYSLLSGTFFYSVGAVLTGLAWGICLASPKPDNPASDSGLGT</sequence>
<dbReference type="GO" id="GO:0016020">
    <property type="term" value="C:membrane"/>
    <property type="evidence" value="ECO:0007669"/>
    <property type="project" value="UniProtKB-SubCell"/>
</dbReference>
<gene>
    <name evidence="7" type="ORF">G8E03_15435</name>
</gene>
<reference evidence="7 8" key="1">
    <citation type="submission" date="2020-03" db="EMBL/GenBank/DDBJ databases">
        <title>Complete genome sequence of Monaibacterium sp. ALG8 with diverse plasmids.</title>
        <authorList>
            <person name="Sun C."/>
        </authorList>
    </citation>
    <scope>NUCLEOTIDE SEQUENCE [LARGE SCALE GENOMIC DNA]</scope>
    <source>
        <strain evidence="7 8">ALG8</strain>
        <plasmid evidence="7 8">unnamed3</plasmid>
    </source>
</reference>
<evidence type="ECO:0000259" key="6">
    <source>
        <dbReference type="Pfam" id="PF04932"/>
    </source>
</evidence>
<evidence type="ECO:0000313" key="8">
    <source>
        <dbReference type="Proteomes" id="UP000500791"/>
    </source>
</evidence>
<dbReference type="EMBL" id="CP049814">
    <property type="protein sequence ID" value="QIK42247.1"/>
    <property type="molecule type" value="Genomic_DNA"/>
</dbReference>
<keyword evidence="4 5" id="KW-0472">Membrane</keyword>
<feature type="transmembrane region" description="Helical" evidence="5">
    <location>
        <begin position="98"/>
        <end position="117"/>
    </location>
</feature>
<feature type="transmembrane region" description="Helical" evidence="5">
    <location>
        <begin position="173"/>
        <end position="191"/>
    </location>
</feature>
<evidence type="ECO:0000256" key="4">
    <source>
        <dbReference type="ARBA" id="ARBA00023136"/>
    </source>
</evidence>
<evidence type="ECO:0000256" key="2">
    <source>
        <dbReference type="ARBA" id="ARBA00022692"/>
    </source>
</evidence>
<organism evidence="7 8">
    <name type="scientific">Pontivivens nitratireducens</name>
    <dbReference type="NCBI Taxonomy" id="2758038"/>
    <lineage>
        <taxon>Bacteria</taxon>
        <taxon>Pseudomonadati</taxon>
        <taxon>Pseudomonadota</taxon>
        <taxon>Alphaproteobacteria</taxon>
        <taxon>Rhodobacterales</taxon>
        <taxon>Paracoccaceae</taxon>
        <taxon>Pontivivens</taxon>
    </lineage>
</organism>
<dbReference type="InterPro" id="IPR007016">
    <property type="entry name" value="O-antigen_ligase-rel_domated"/>
</dbReference>
<keyword evidence="2 5" id="KW-0812">Transmembrane</keyword>
<dbReference type="PANTHER" id="PTHR37422:SF13">
    <property type="entry name" value="LIPOPOLYSACCHARIDE BIOSYNTHESIS PROTEIN PA4999-RELATED"/>
    <property type="match status" value="1"/>
</dbReference>
<proteinExistence type="predicted"/>
<feature type="transmembrane region" description="Helical" evidence="5">
    <location>
        <begin position="198"/>
        <end position="217"/>
    </location>
</feature>
<dbReference type="AlphaFoldDB" id="A0A6G7VR30"/>
<evidence type="ECO:0000256" key="5">
    <source>
        <dbReference type="SAM" id="Phobius"/>
    </source>
</evidence>
<dbReference type="KEGG" id="mon:G8E03_15435"/>
<dbReference type="GO" id="GO:0016874">
    <property type="term" value="F:ligase activity"/>
    <property type="evidence" value="ECO:0007669"/>
    <property type="project" value="UniProtKB-KW"/>
</dbReference>
<evidence type="ECO:0000313" key="7">
    <source>
        <dbReference type="EMBL" id="QIK42247.1"/>
    </source>
</evidence>
<feature type="transmembrane region" description="Helical" evidence="5">
    <location>
        <begin position="248"/>
        <end position="267"/>
    </location>
</feature>